<evidence type="ECO:0000256" key="8">
    <source>
        <dbReference type="ARBA" id="ARBA00023157"/>
    </source>
</evidence>
<feature type="binding site" description="proximal binding residue" evidence="9">
    <location>
        <position position="605"/>
    </location>
    <ligand>
        <name>heme b</name>
        <dbReference type="ChEBI" id="CHEBI:60344"/>
    </ligand>
    <ligandPart>
        <name>Fe</name>
        <dbReference type="ChEBI" id="CHEBI:18248"/>
    </ligandPart>
</feature>
<accession>A0A1V8T7T6</accession>
<dbReference type="InParanoid" id="A0A1V8T7T6"/>
<dbReference type="PANTHER" id="PTHR28657:SF3">
    <property type="entry name" value="INDOLEAMINE 2,3-DIOXYGENASE"/>
    <property type="match status" value="1"/>
</dbReference>
<comment type="cofactor">
    <cofactor evidence="1 11">
        <name>FAD</name>
        <dbReference type="ChEBI" id="CHEBI:57692"/>
    </cofactor>
</comment>
<evidence type="ECO:0000256" key="9">
    <source>
        <dbReference type="PIRSR" id="PIRSR600898-1"/>
    </source>
</evidence>
<dbReference type="EMBL" id="NAJO01000014">
    <property type="protein sequence ID" value="OQO07477.1"/>
    <property type="molecule type" value="Genomic_DNA"/>
</dbReference>
<comment type="catalytic activity">
    <reaction evidence="10">
        <text>L-tryptophan + O2 = N-formyl-L-kynurenine</text>
        <dbReference type="Rhea" id="RHEA:24536"/>
        <dbReference type="ChEBI" id="CHEBI:15379"/>
        <dbReference type="ChEBI" id="CHEBI:57912"/>
        <dbReference type="ChEBI" id="CHEBI:58629"/>
    </reaction>
</comment>
<evidence type="ECO:0000256" key="2">
    <source>
        <dbReference type="ARBA" id="ARBA00007119"/>
    </source>
</evidence>
<comment type="function">
    <text evidence="10">Produces N-formyl-kynurenine through the oxidation of tryptophan.</text>
</comment>
<dbReference type="InterPro" id="IPR017905">
    <property type="entry name" value="ERV/ALR_sulphydryl_oxidase"/>
</dbReference>
<evidence type="ECO:0000256" key="6">
    <source>
        <dbReference type="ARBA" id="ARBA00023002"/>
    </source>
</evidence>
<sequence length="689" mass="76737">MPQPGPSKRFVFTLITTAIVVVLFFITSFRSQAQGTRGPDYAIKAAEPYEAKPGTGPPIMAHLGNETAKAELGRATWKYFHTVMARFPDKPTVEESATLLSFIQLFQRLYPCGECSEHFRTIIDEFPPQTSSRSSAAAWACHVHNEVNKSLKKELFDCSKIGDFYDCGCAEDAAVTDVSQARNAVSGKKEMSAAKVEKLTGSNGRSFNDDLLNFDTPDALKHIRDDPHGLPHSLDPFTVNTHRGFLPLQDPEVDLPKAFSPVQQLVERMSISTLSGPGLLASFQLGPTVDLGNVLPDLTPEVDNLVAPDGKPDLVAITSVFRDYSFLASAYLLEPCWERRCKGEQGLGLGRQFLPREIAGPLVKTAKLLDIHPFMAYAAAYCLYNYRYEAATAHDSTAYANLRLIRAFEHGLDPTSSEHGFIATHIDMVSSGSPALVRGSIDLLDAIASGLAPSDLTSPLNTLLDAMSAIESSMERMWGHSKPKDYTSYRTFIFGITNQSMFPKGVVYEGESNDEPMFFRGESGANDSMIPLLDSLLQIPMPENPLTAILRDFRSYRPKPHREFLAYVRQQAEELGVRATCQKDAETTVLYLRLLDRVRSFRWRHWLFSREYILRQTKYAVATGGSPIVTWLPNQLFAVMDLMSEVWKDMGEEGRDGAGTKVIELMGNVMEQRVKLEGEVEKWCKDREA</sequence>
<dbReference type="GO" id="GO:0005737">
    <property type="term" value="C:cytoplasm"/>
    <property type="evidence" value="ECO:0007669"/>
    <property type="project" value="UniProtKB-ARBA"/>
</dbReference>
<keyword evidence="3 11" id="KW-0285">Flavoprotein</keyword>
<dbReference type="STRING" id="1507870.A0A1V8T7T6"/>
<organism evidence="13 14">
    <name type="scientific">Cryoendolithus antarcticus</name>
    <dbReference type="NCBI Taxonomy" id="1507870"/>
    <lineage>
        <taxon>Eukaryota</taxon>
        <taxon>Fungi</taxon>
        <taxon>Dikarya</taxon>
        <taxon>Ascomycota</taxon>
        <taxon>Pezizomycotina</taxon>
        <taxon>Dothideomycetes</taxon>
        <taxon>Dothideomycetidae</taxon>
        <taxon>Cladosporiales</taxon>
        <taxon>Cladosporiaceae</taxon>
        <taxon>Cryoendolithus</taxon>
    </lineage>
</organism>
<dbReference type="GO" id="GO:0019441">
    <property type="term" value="P:L-tryptophan catabolic process to kynurenine"/>
    <property type="evidence" value="ECO:0007669"/>
    <property type="project" value="UniProtKB-UniRule"/>
</dbReference>
<evidence type="ECO:0000313" key="13">
    <source>
        <dbReference type="EMBL" id="OQO07477.1"/>
    </source>
</evidence>
<keyword evidence="14" id="KW-1185">Reference proteome</keyword>
<comment type="caution">
    <text evidence="13">The sequence shown here is derived from an EMBL/GenBank/DDBJ whole genome shotgun (WGS) entry which is preliminary data.</text>
</comment>
<keyword evidence="7 9" id="KW-0408">Iron</keyword>
<dbReference type="EC" id="1.8.3.2" evidence="11"/>
<evidence type="ECO:0000256" key="5">
    <source>
        <dbReference type="ARBA" id="ARBA00022827"/>
    </source>
</evidence>
<dbReference type="SUPFAM" id="SSF69000">
    <property type="entry name" value="FAD-dependent thiol oxidase"/>
    <property type="match status" value="1"/>
</dbReference>
<dbReference type="PANTHER" id="PTHR28657">
    <property type="entry name" value="INDOLEAMINE 2,3-DIOXYGENASE"/>
    <property type="match status" value="1"/>
</dbReference>
<evidence type="ECO:0000256" key="3">
    <source>
        <dbReference type="ARBA" id="ARBA00022630"/>
    </source>
</evidence>
<comment type="similarity">
    <text evidence="2 10">Belongs to the indoleamine 2,3-dioxygenase family.</text>
</comment>
<keyword evidence="5 11" id="KW-0274">FAD</keyword>
<keyword evidence="10" id="KW-0223">Dioxygenase</keyword>
<evidence type="ECO:0000256" key="1">
    <source>
        <dbReference type="ARBA" id="ARBA00001974"/>
    </source>
</evidence>
<dbReference type="InterPro" id="IPR000898">
    <property type="entry name" value="Indolamine_dOase"/>
</dbReference>
<protein>
    <recommendedName>
        <fullName evidence="10 11">Multifunctional fusion protein</fullName>
    </recommendedName>
    <domain>
        <recommendedName>
            <fullName evidence="10">Indoleamine 2,3-dioxygenase</fullName>
            <ecNumber evidence="10">1.13.11.52</ecNumber>
        </recommendedName>
    </domain>
    <domain>
        <recommendedName>
            <fullName evidence="11">Sulfhydryl oxidase</fullName>
            <ecNumber evidence="11">1.8.3.2</ecNumber>
        </recommendedName>
    </domain>
</protein>
<dbReference type="GO" id="GO:0016972">
    <property type="term" value="F:thiol oxidase activity"/>
    <property type="evidence" value="ECO:0007669"/>
    <property type="project" value="UniProtKB-EC"/>
</dbReference>
<dbReference type="FunFam" id="1.20.120.310:FF:000002">
    <property type="entry name" value="Sulfhydryl oxidase"/>
    <property type="match status" value="1"/>
</dbReference>
<dbReference type="AlphaFoldDB" id="A0A1V8T7T6"/>
<evidence type="ECO:0000259" key="12">
    <source>
        <dbReference type="PROSITE" id="PS51324"/>
    </source>
</evidence>
<dbReference type="Gene3D" id="1.20.58.480">
    <property type="match status" value="1"/>
</dbReference>
<keyword evidence="8" id="KW-1015">Disulfide bond</keyword>
<evidence type="ECO:0000313" key="14">
    <source>
        <dbReference type="Proteomes" id="UP000192596"/>
    </source>
</evidence>
<dbReference type="Pfam" id="PF01231">
    <property type="entry name" value="IDO"/>
    <property type="match status" value="1"/>
</dbReference>
<dbReference type="GO" id="GO:0046872">
    <property type="term" value="F:metal ion binding"/>
    <property type="evidence" value="ECO:0007669"/>
    <property type="project" value="UniProtKB-UniRule"/>
</dbReference>
<dbReference type="FunFam" id="1.20.58.480:FF:000005">
    <property type="entry name" value="Indoleamine 2,3-dioxygenase family protein"/>
    <property type="match status" value="1"/>
</dbReference>
<evidence type="ECO:0000256" key="7">
    <source>
        <dbReference type="ARBA" id="ARBA00023004"/>
    </source>
</evidence>
<keyword evidence="4 9" id="KW-0479">Metal-binding</keyword>
<keyword evidence="9 10" id="KW-0349">Heme</keyword>
<dbReference type="OrthoDB" id="59470at2759"/>
<dbReference type="GO" id="GO:0020037">
    <property type="term" value="F:heme binding"/>
    <property type="evidence" value="ECO:0007669"/>
    <property type="project" value="UniProtKB-UniRule"/>
</dbReference>
<dbReference type="InterPro" id="IPR036774">
    <property type="entry name" value="ERV/ALR_sulphydryl_oxid_sf"/>
</dbReference>
<evidence type="ECO:0000256" key="11">
    <source>
        <dbReference type="RuleBase" id="RU371123"/>
    </source>
</evidence>
<evidence type="ECO:0000256" key="4">
    <source>
        <dbReference type="ARBA" id="ARBA00022723"/>
    </source>
</evidence>
<dbReference type="GO" id="GO:0033754">
    <property type="term" value="F:indoleamine 2,3-dioxygenase activity"/>
    <property type="evidence" value="ECO:0007669"/>
    <property type="project" value="UniProtKB-EC"/>
</dbReference>
<name>A0A1V8T7T6_9PEZI</name>
<dbReference type="Gene3D" id="1.20.120.310">
    <property type="entry name" value="ERV/ALR sulfhydryl oxidase domain"/>
    <property type="match status" value="1"/>
</dbReference>
<dbReference type="InterPro" id="IPR037217">
    <property type="entry name" value="Trp/Indoleamine_2_3_dOase-like"/>
</dbReference>
<dbReference type="Pfam" id="PF04777">
    <property type="entry name" value="Evr1_Alr"/>
    <property type="match status" value="1"/>
</dbReference>
<dbReference type="EC" id="1.13.11.52" evidence="10"/>
<feature type="domain" description="ERV/ALR sulfhydryl oxidase" evidence="12">
    <location>
        <begin position="65"/>
        <end position="165"/>
    </location>
</feature>
<dbReference type="GO" id="GO:0004833">
    <property type="term" value="F:L-tryptophan 2,3-dioxygenase activity"/>
    <property type="evidence" value="ECO:0007669"/>
    <property type="project" value="RHEA"/>
</dbReference>
<keyword evidence="6 11" id="KW-0560">Oxidoreductase</keyword>
<gene>
    <name evidence="13" type="ORF">B0A48_07174</name>
</gene>
<evidence type="ECO:0000256" key="10">
    <source>
        <dbReference type="RuleBase" id="RU369119"/>
    </source>
</evidence>
<comment type="catalytic activity">
    <reaction evidence="11">
        <text>2 R'C(R)SH + O2 = R'C(R)S-S(R)CR' + H2O2</text>
        <dbReference type="Rhea" id="RHEA:17357"/>
        <dbReference type="ChEBI" id="CHEBI:15379"/>
        <dbReference type="ChEBI" id="CHEBI:16240"/>
        <dbReference type="ChEBI" id="CHEBI:16520"/>
        <dbReference type="ChEBI" id="CHEBI:17412"/>
        <dbReference type="EC" id="1.8.3.2"/>
    </reaction>
</comment>
<proteinExistence type="inferred from homology"/>
<dbReference type="SUPFAM" id="SSF140959">
    <property type="entry name" value="Indolic compounds 2,3-dioxygenase-like"/>
    <property type="match status" value="1"/>
</dbReference>
<dbReference type="Proteomes" id="UP000192596">
    <property type="component" value="Unassembled WGS sequence"/>
</dbReference>
<reference evidence="14" key="1">
    <citation type="submission" date="2017-03" db="EMBL/GenBank/DDBJ databases">
        <title>Genomes of endolithic fungi from Antarctica.</title>
        <authorList>
            <person name="Coleine C."/>
            <person name="Masonjones S."/>
            <person name="Stajich J.E."/>
        </authorList>
    </citation>
    <scope>NUCLEOTIDE SEQUENCE [LARGE SCALE GENOMIC DNA]</scope>
    <source>
        <strain evidence="14">CCFEE 5527</strain>
    </source>
</reference>
<dbReference type="PROSITE" id="PS51324">
    <property type="entry name" value="ERV_ALR"/>
    <property type="match status" value="1"/>
</dbReference>